<proteinExistence type="predicted"/>
<evidence type="ECO:0000256" key="2">
    <source>
        <dbReference type="ARBA" id="ARBA00022475"/>
    </source>
</evidence>
<evidence type="ECO:0000256" key="5">
    <source>
        <dbReference type="ARBA" id="ARBA00023136"/>
    </source>
</evidence>
<sequence length="381" mass="42246">MLLGLVVFTFVLLLGRLLNLVELVINKGIPLLDIARLFLSILPTFLVLTIPLAFLLGVMLGFGRLSADREILALKSSGISLYQMARPILLLSLPACLLTAAMTLYLRPASETFFRQQLFDIAASHASVGLQSQVFNDEFDGLVLYANQIDDRSGTMRQVFISDERDSSAPTIIMADKGRLVSDSLNQKLLLRLEEGTMHRQPQNKANGTETSTYQVLGFSKYDVNLDLEKQSSAAKKRRRKNKELSLTELRSSIETASTEKRQDLLAELHTRMVLPAAPLLFALLGVPLGIQPHRSGRGGNFALALGVFLCYYLLLSFADTLVADAGWPAATLWIPNLCFLLSGLYLLYRAAIERPVTIFERTFGALFGIFRGFFRRGGQP</sequence>
<keyword evidence="2" id="KW-1003">Cell membrane</keyword>
<keyword evidence="3 6" id="KW-0812">Transmembrane</keyword>
<name>A0A1L3GMS7_9BACT</name>
<comment type="subcellular location">
    <subcellularLocation>
        <location evidence="1">Cell membrane</location>
        <topology evidence="1">Multi-pass membrane protein</topology>
    </subcellularLocation>
</comment>
<dbReference type="Pfam" id="PF03739">
    <property type="entry name" value="LptF_LptG"/>
    <property type="match status" value="1"/>
</dbReference>
<feature type="transmembrane region" description="Helical" evidence="6">
    <location>
        <begin position="331"/>
        <end position="349"/>
    </location>
</feature>
<dbReference type="InterPro" id="IPR030922">
    <property type="entry name" value="LptF"/>
</dbReference>
<feature type="transmembrane region" description="Helical" evidence="6">
    <location>
        <begin position="302"/>
        <end position="319"/>
    </location>
</feature>
<gene>
    <name evidence="7" type="ORF">A7E78_04975</name>
</gene>
<evidence type="ECO:0000256" key="3">
    <source>
        <dbReference type="ARBA" id="ARBA00022692"/>
    </source>
</evidence>
<evidence type="ECO:0000256" key="4">
    <source>
        <dbReference type="ARBA" id="ARBA00022989"/>
    </source>
</evidence>
<dbReference type="GO" id="GO:0043190">
    <property type="term" value="C:ATP-binding cassette (ABC) transporter complex"/>
    <property type="evidence" value="ECO:0007669"/>
    <property type="project" value="InterPro"/>
</dbReference>
<dbReference type="EMBL" id="CP015519">
    <property type="protein sequence ID" value="APG27247.1"/>
    <property type="molecule type" value="Genomic_DNA"/>
</dbReference>
<evidence type="ECO:0000256" key="6">
    <source>
        <dbReference type="SAM" id="Phobius"/>
    </source>
</evidence>
<feature type="transmembrane region" description="Helical" evidence="6">
    <location>
        <begin position="88"/>
        <end position="106"/>
    </location>
</feature>
<dbReference type="GO" id="GO:0015920">
    <property type="term" value="P:lipopolysaccharide transport"/>
    <property type="evidence" value="ECO:0007669"/>
    <property type="project" value="TreeGrafter"/>
</dbReference>
<keyword evidence="5 6" id="KW-0472">Membrane</keyword>
<accession>A0A1L3GMS7</accession>
<dbReference type="AlphaFoldDB" id="A0A1L3GMS7"/>
<evidence type="ECO:0000313" key="8">
    <source>
        <dbReference type="Proteomes" id="UP000182517"/>
    </source>
</evidence>
<organism evidence="7 8">
    <name type="scientific">Syntrophotalea acetylenivorans</name>
    <dbReference type="NCBI Taxonomy" id="1842532"/>
    <lineage>
        <taxon>Bacteria</taxon>
        <taxon>Pseudomonadati</taxon>
        <taxon>Thermodesulfobacteriota</taxon>
        <taxon>Desulfuromonadia</taxon>
        <taxon>Desulfuromonadales</taxon>
        <taxon>Syntrophotaleaceae</taxon>
        <taxon>Syntrophotalea</taxon>
    </lineage>
</organism>
<feature type="transmembrane region" description="Helical" evidence="6">
    <location>
        <begin position="41"/>
        <end position="67"/>
    </location>
</feature>
<dbReference type="PANTHER" id="PTHR33529:SF6">
    <property type="entry name" value="YJGP_YJGQ FAMILY PERMEASE"/>
    <property type="match status" value="1"/>
</dbReference>
<dbReference type="KEGG" id="pef:A7E78_04975"/>
<protein>
    <submittedName>
        <fullName evidence="7">LPS export ABC transporter permease LptF</fullName>
    </submittedName>
</protein>
<keyword evidence="4 6" id="KW-1133">Transmembrane helix</keyword>
<evidence type="ECO:0000256" key="1">
    <source>
        <dbReference type="ARBA" id="ARBA00004651"/>
    </source>
</evidence>
<reference evidence="7 8" key="1">
    <citation type="journal article" date="2017" name="Genome Announc.">
        <title>Complete Genome Sequences of Two Acetylene-Fermenting Pelobacter acetylenicus Strains.</title>
        <authorList>
            <person name="Sutton J.M."/>
            <person name="Baesman S.M."/>
            <person name="Fierst J.L."/>
            <person name="Poret-Peterson A.T."/>
            <person name="Oremland R.S."/>
            <person name="Dunlap D.S."/>
            <person name="Akob D.M."/>
        </authorList>
    </citation>
    <scope>NUCLEOTIDE SEQUENCE [LARGE SCALE GENOMIC DNA]</scope>
    <source>
        <strain evidence="7 8">SFB93</strain>
    </source>
</reference>
<keyword evidence="8" id="KW-1185">Reference proteome</keyword>
<dbReference type="PANTHER" id="PTHR33529">
    <property type="entry name" value="SLR0882 PROTEIN-RELATED"/>
    <property type="match status" value="1"/>
</dbReference>
<dbReference type="NCBIfam" id="TIGR04407">
    <property type="entry name" value="LptF_YjgP"/>
    <property type="match status" value="1"/>
</dbReference>
<dbReference type="STRING" id="1842532.A7E78_04975"/>
<dbReference type="InterPro" id="IPR005495">
    <property type="entry name" value="LptG/LptF_permease"/>
</dbReference>
<dbReference type="GO" id="GO:0055085">
    <property type="term" value="P:transmembrane transport"/>
    <property type="evidence" value="ECO:0007669"/>
    <property type="project" value="InterPro"/>
</dbReference>
<evidence type="ECO:0000313" key="7">
    <source>
        <dbReference type="EMBL" id="APG27247.1"/>
    </source>
</evidence>
<dbReference type="Proteomes" id="UP000182517">
    <property type="component" value="Chromosome"/>
</dbReference>